<keyword evidence="5 7" id="KW-0472">Membrane</keyword>
<dbReference type="PANTHER" id="PTHR43791">
    <property type="entry name" value="PERMEASE-RELATED"/>
    <property type="match status" value="1"/>
</dbReference>
<feature type="transmembrane region" description="Helical" evidence="7">
    <location>
        <begin position="414"/>
        <end position="435"/>
    </location>
</feature>
<comment type="caution">
    <text evidence="9">The sequence shown here is derived from an EMBL/GenBank/DDBJ whole genome shotgun (WGS) entry which is preliminary data.</text>
</comment>
<feature type="region of interest" description="Disordered" evidence="6">
    <location>
        <begin position="477"/>
        <end position="503"/>
    </location>
</feature>
<feature type="transmembrane region" description="Helical" evidence="7">
    <location>
        <begin position="323"/>
        <end position="343"/>
    </location>
</feature>
<name>A0A9N9YDN1_9HYPO</name>
<dbReference type="AlphaFoldDB" id="A0A9N9YDN1"/>
<feature type="transmembrane region" description="Helical" evidence="7">
    <location>
        <begin position="379"/>
        <end position="402"/>
    </location>
</feature>
<dbReference type="InterPro" id="IPR020846">
    <property type="entry name" value="MFS_dom"/>
</dbReference>
<feature type="transmembrane region" description="Helical" evidence="7">
    <location>
        <begin position="447"/>
        <end position="468"/>
    </location>
</feature>
<evidence type="ECO:0000256" key="2">
    <source>
        <dbReference type="ARBA" id="ARBA00022448"/>
    </source>
</evidence>
<feature type="transmembrane region" description="Helical" evidence="7">
    <location>
        <begin position="85"/>
        <end position="108"/>
    </location>
</feature>
<dbReference type="InterPro" id="IPR036259">
    <property type="entry name" value="MFS_trans_sf"/>
</dbReference>
<dbReference type="Pfam" id="PF07690">
    <property type="entry name" value="MFS_1"/>
    <property type="match status" value="1"/>
</dbReference>
<evidence type="ECO:0000256" key="5">
    <source>
        <dbReference type="ARBA" id="ARBA00023136"/>
    </source>
</evidence>
<feature type="transmembrane region" description="Helical" evidence="7">
    <location>
        <begin position="355"/>
        <end position="373"/>
    </location>
</feature>
<feature type="compositionally biased region" description="Basic and acidic residues" evidence="6">
    <location>
        <begin position="492"/>
        <end position="503"/>
    </location>
</feature>
<reference evidence="10" key="1">
    <citation type="submission" date="2019-06" db="EMBL/GenBank/DDBJ databases">
        <authorList>
            <person name="Broberg M."/>
        </authorList>
    </citation>
    <scope>NUCLEOTIDE SEQUENCE [LARGE SCALE GENOMIC DNA]</scope>
</reference>
<feature type="transmembrane region" description="Helical" evidence="7">
    <location>
        <begin position="175"/>
        <end position="196"/>
    </location>
</feature>
<evidence type="ECO:0000256" key="1">
    <source>
        <dbReference type="ARBA" id="ARBA00004141"/>
    </source>
</evidence>
<proteinExistence type="predicted"/>
<dbReference type="Proteomes" id="UP000754883">
    <property type="component" value="Unassembled WGS sequence"/>
</dbReference>
<dbReference type="InterPro" id="IPR011701">
    <property type="entry name" value="MFS"/>
</dbReference>
<evidence type="ECO:0000256" key="7">
    <source>
        <dbReference type="SAM" id="Phobius"/>
    </source>
</evidence>
<evidence type="ECO:0000313" key="9">
    <source>
        <dbReference type="EMBL" id="CAH0004430.1"/>
    </source>
</evidence>
<feature type="domain" description="Major facilitator superfamily (MFS) profile" evidence="8">
    <location>
        <begin position="49"/>
        <end position="474"/>
    </location>
</feature>
<evidence type="ECO:0000256" key="6">
    <source>
        <dbReference type="SAM" id="MobiDB-lite"/>
    </source>
</evidence>
<dbReference type="FunFam" id="1.20.1250.20:FF:000013">
    <property type="entry name" value="MFS general substrate transporter"/>
    <property type="match status" value="1"/>
</dbReference>
<feature type="transmembrane region" description="Helical" evidence="7">
    <location>
        <begin position="115"/>
        <end position="133"/>
    </location>
</feature>
<evidence type="ECO:0000259" key="8">
    <source>
        <dbReference type="PROSITE" id="PS50850"/>
    </source>
</evidence>
<dbReference type="EMBL" id="CABFNO020001566">
    <property type="protein sequence ID" value="CAH0004430.1"/>
    <property type="molecule type" value="Genomic_DNA"/>
</dbReference>
<protein>
    <recommendedName>
        <fullName evidence="8">Major facilitator superfamily (MFS) profile domain-containing protein</fullName>
    </recommendedName>
</protein>
<dbReference type="PANTHER" id="PTHR43791:SF36">
    <property type="entry name" value="TRANSPORTER, PUTATIVE (AFU_ORTHOLOGUE AFUA_6G08340)-RELATED"/>
    <property type="match status" value="1"/>
</dbReference>
<sequence>MSGDNDTEKPCGILEVEDSRISKLDGDMVPPMPDPDAERRLVRKLDRTILPWIMLLYLLSYLDRANMGNARNIGLATDIGLGSTMYQVASASFYIGTVIFGTVGGLMLKVFKPSTWLGLCAIGWGATSTLQAACTNPGGLIAVRFFLGAFEASFAPGCALYLSFWYLKSELSLRIAAYAGMSAVSGVLSGLIAYGVGLAQGKMAITAWQTLFIVEGLPTVVVGVLTLWILPGRPESERSHWFTEAEHEIILSRRNRFTKNADTGINMEQVKKLTIKHTEIMYSAFKDYRLYLFCLIYSGLSLSLAVAAVFLPTIVEDLGYHSVTANLMTAPVYGTAYACLLITATLSDRFRIRGAPIALGGLISGIGYLLLGLLRQGNARYACCFLAVTGTYMAFPIVLTWITSTFAGDTKAGVGVGIVIAVTHAIGVAASTIYPKQDAPYYLTGNAVSSALALATTVSAIAMSILLYRENQKRDRRYGKPEARAPVDMGGDADKAQDYRYDI</sequence>
<dbReference type="GO" id="GO:0016020">
    <property type="term" value="C:membrane"/>
    <property type="evidence" value="ECO:0007669"/>
    <property type="project" value="UniProtKB-SubCell"/>
</dbReference>
<feature type="transmembrane region" description="Helical" evidence="7">
    <location>
        <begin position="208"/>
        <end position="230"/>
    </location>
</feature>
<evidence type="ECO:0000313" key="10">
    <source>
        <dbReference type="Proteomes" id="UP000754883"/>
    </source>
</evidence>
<evidence type="ECO:0000256" key="3">
    <source>
        <dbReference type="ARBA" id="ARBA00022692"/>
    </source>
</evidence>
<dbReference type="SUPFAM" id="SSF103473">
    <property type="entry name" value="MFS general substrate transporter"/>
    <property type="match status" value="1"/>
</dbReference>
<keyword evidence="4 7" id="KW-1133">Transmembrane helix</keyword>
<dbReference type="FunFam" id="1.20.1250.20:FF:000018">
    <property type="entry name" value="MFS transporter permease"/>
    <property type="match status" value="1"/>
</dbReference>
<keyword evidence="10" id="KW-1185">Reference proteome</keyword>
<evidence type="ECO:0000256" key="4">
    <source>
        <dbReference type="ARBA" id="ARBA00022989"/>
    </source>
</evidence>
<dbReference type="Gene3D" id="1.20.1250.20">
    <property type="entry name" value="MFS general substrate transporter like domains"/>
    <property type="match status" value="2"/>
</dbReference>
<dbReference type="PROSITE" id="PS50850">
    <property type="entry name" value="MFS"/>
    <property type="match status" value="1"/>
</dbReference>
<accession>A0A9N9YDN1</accession>
<feature type="transmembrane region" description="Helical" evidence="7">
    <location>
        <begin position="49"/>
        <end position="65"/>
    </location>
</feature>
<reference evidence="9 10" key="2">
    <citation type="submission" date="2021-10" db="EMBL/GenBank/DDBJ databases">
        <authorList>
            <person name="Piombo E."/>
        </authorList>
    </citation>
    <scope>NUCLEOTIDE SEQUENCE [LARGE SCALE GENOMIC DNA]</scope>
</reference>
<comment type="subcellular location">
    <subcellularLocation>
        <location evidence="1">Membrane</location>
        <topology evidence="1">Multi-pass membrane protein</topology>
    </subcellularLocation>
</comment>
<dbReference type="GO" id="GO:0022857">
    <property type="term" value="F:transmembrane transporter activity"/>
    <property type="evidence" value="ECO:0007669"/>
    <property type="project" value="InterPro"/>
</dbReference>
<organism evidence="9 10">
    <name type="scientific">Clonostachys byssicola</name>
    <dbReference type="NCBI Taxonomy" id="160290"/>
    <lineage>
        <taxon>Eukaryota</taxon>
        <taxon>Fungi</taxon>
        <taxon>Dikarya</taxon>
        <taxon>Ascomycota</taxon>
        <taxon>Pezizomycotina</taxon>
        <taxon>Sordariomycetes</taxon>
        <taxon>Hypocreomycetidae</taxon>
        <taxon>Hypocreales</taxon>
        <taxon>Bionectriaceae</taxon>
        <taxon>Clonostachys</taxon>
    </lineage>
</organism>
<feature type="transmembrane region" description="Helical" evidence="7">
    <location>
        <begin position="139"/>
        <end position="163"/>
    </location>
</feature>
<keyword evidence="2" id="KW-0813">Transport</keyword>
<keyword evidence="3 7" id="KW-0812">Transmembrane</keyword>
<gene>
    <name evidence="9" type="ORF">CBYS24578_00011971</name>
</gene>
<dbReference type="OrthoDB" id="2985014at2759"/>
<feature type="transmembrane region" description="Helical" evidence="7">
    <location>
        <begin position="290"/>
        <end position="311"/>
    </location>
</feature>